<dbReference type="OrthoDB" id="420821at2759"/>
<organism evidence="2 3">
    <name type="scientific">Symbiodinium natans</name>
    <dbReference type="NCBI Taxonomy" id="878477"/>
    <lineage>
        <taxon>Eukaryota</taxon>
        <taxon>Sar</taxon>
        <taxon>Alveolata</taxon>
        <taxon>Dinophyceae</taxon>
        <taxon>Suessiales</taxon>
        <taxon>Symbiodiniaceae</taxon>
        <taxon>Symbiodinium</taxon>
    </lineage>
</organism>
<evidence type="ECO:0000313" key="3">
    <source>
        <dbReference type="Proteomes" id="UP000604046"/>
    </source>
</evidence>
<feature type="compositionally biased region" description="Polar residues" evidence="1">
    <location>
        <begin position="185"/>
        <end position="195"/>
    </location>
</feature>
<evidence type="ECO:0000256" key="1">
    <source>
        <dbReference type="SAM" id="MobiDB-lite"/>
    </source>
</evidence>
<reference evidence="2" key="1">
    <citation type="submission" date="2021-02" db="EMBL/GenBank/DDBJ databases">
        <authorList>
            <person name="Dougan E. K."/>
            <person name="Rhodes N."/>
            <person name="Thang M."/>
            <person name="Chan C."/>
        </authorList>
    </citation>
    <scope>NUCLEOTIDE SEQUENCE</scope>
</reference>
<feature type="region of interest" description="Disordered" evidence="1">
    <location>
        <begin position="171"/>
        <end position="195"/>
    </location>
</feature>
<dbReference type="EMBL" id="CAJNDS010002184">
    <property type="protein sequence ID" value="CAE7362888.1"/>
    <property type="molecule type" value="Genomic_DNA"/>
</dbReference>
<keyword evidence="3" id="KW-1185">Reference proteome</keyword>
<dbReference type="Gene3D" id="2.60.60.20">
    <property type="entry name" value="PLAT/LH2 domain"/>
    <property type="match status" value="1"/>
</dbReference>
<accession>A0A812PHF1</accession>
<dbReference type="InterPro" id="IPR036392">
    <property type="entry name" value="PLAT/LH2_dom_sf"/>
</dbReference>
<dbReference type="Proteomes" id="UP000604046">
    <property type="component" value="Unassembled WGS sequence"/>
</dbReference>
<sequence length="558" mass="60308">MPGRAFAPGGDIFNNLQVSITIRQATFQMYGSLQVSHARGFLEPAILQGFSSAPFIDQVVVPNKTNTLANFFLKYNPLEGSAAQLTGFDAFEAPKPGQTAEQVVPALMYDFGSHVCPHVTMGGSWRVTANYASTVSQEKLEVERATSDAMMKARAEAWGANINGAASKNGAAGGVAGGTSHSSGNQKNSGDSSGSKDVQLVAMKNATMTVEQTWKGGAPGVSAADWRRSLDSSMSSNWKVIQRDLTRCIGLWSFMDDPFLADAMCSLWVQLFMEAQNVTAGNNYTNGREDGVPGQVPPEIMRAACSTTQNMQYLIEYAQNSSQWQQKLAEDACKDQHPGHHWAPPDQCLMNQCFCTVEGQSLKGTSSKDCPENGKTDCAGCCTLEQRVFCNANACATGFVLKANAAKYQCQLATCEPANDNSQCCMPADVARNFRLTFQVSPEEHCGTDSNIQALLKYHGGEGPTVLLSSSGNDFEAGQQETFSYAFPDAEHPTQICVYNEGDDELCLDWVKIANSDGPTPLHLGITNNWPPLSKDEDDQKEDGAVYGTCIDISYDYV</sequence>
<protein>
    <submittedName>
        <fullName evidence="2">Uncharacterized protein</fullName>
    </submittedName>
</protein>
<dbReference type="AlphaFoldDB" id="A0A812PHF1"/>
<name>A0A812PHF1_9DINO</name>
<comment type="caution">
    <text evidence="2">The sequence shown here is derived from an EMBL/GenBank/DDBJ whole genome shotgun (WGS) entry which is preliminary data.</text>
</comment>
<proteinExistence type="predicted"/>
<dbReference type="SUPFAM" id="SSF49723">
    <property type="entry name" value="Lipase/lipooxygenase domain (PLAT/LH2 domain)"/>
    <property type="match status" value="1"/>
</dbReference>
<evidence type="ECO:0000313" key="2">
    <source>
        <dbReference type="EMBL" id="CAE7362888.1"/>
    </source>
</evidence>
<gene>
    <name evidence="2" type="ORF">SNAT2548_LOCUS19582</name>
</gene>